<dbReference type="InterPro" id="IPR036397">
    <property type="entry name" value="RNaseH_sf"/>
</dbReference>
<evidence type="ECO:0000256" key="1">
    <source>
        <dbReference type="ARBA" id="ARBA00007447"/>
    </source>
</evidence>
<keyword evidence="8" id="KW-1185">Reference proteome</keyword>
<keyword evidence="3" id="KW-0064">Aspartyl protease</keyword>
<dbReference type="InterPro" id="IPR033121">
    <property type="entry name" value="PEPTIDASE_A1"/>
</dbReference>
<dbReference type="InterPro" id="IPR012337">
    <property type="entry name" value="RNaseH-like_sf"/>
</dbReference>
<feature type="compositionally biased region" description="Acidic residues" evidence="5">
    <location>
        <begin position="962"/>
        <end position="972"/>
    </location>
</feature>
<dbReference type="EMBL" id="CAUYUJ010017495">
    <property type="protein sequence ID" value="CAK0875277.1"/>
    <property type="molecule type" value="Genomic_DNA"/>
</dbReference>
<sequence>MAAPSPDTAGSQSFSIYPRPILASSWLRLRAGQVHSPLAPWRERTPAGRLLVTHPPPLGGRKRQRCAAQLQCHVGSQQRRRGRCAGMRGPAFALAAFAALSPGAPAAARDPGGRYVVPLHRHRTPVRSDGTGLVSFKNTYFGRVTVGADEPQAFDVVFDTGSGQLVVPDSRCGSTPCLTHRRYDREASRHAVDDVDHDGTPVPMGEPRDQITIAYGTGEEQGETLLLHLTREAATATRHLRPGSVQFAGGLQTVIMALDTLAFPEADAETFQQLEKTLFAAPRARDETLMKFTNRIHSEQKELVRLLPNALNETVMGFLLLRGAGMAKTERNQVPSQTGYDYGVNKLVAILKRMTDDHTVTEKTSTTRTAAYLAGVTEEEPQEATEGEDEDNPIYDAMANLLGIDDDKEPDDKLENGEALTGAEALDCLAALVGPPPKPRTWGEARKIVADKKTNRGFHNIKDRKRTEEKIEDIKKRTKCGICKKLVHWHKECPDNPKNKVRATGGFFAMTVLQDDEVCSYVATEAKMAARSNMVEHVTLAIDIEKSGRPGWGAVDTACGFNMMGLATFDAWAKHYKDVHSITLETVPYHKKYRFGNDQVCTATEGVFIPIMLGHFSGVIFVCLVKGAAPLLLSKTFVVELKASLHAFQSELDLPEQNVRLPLARAGGEHFLVQLDNFARPWKKPESWTLCSREVSMDFGTSSEHIHLSSTSGPKDFDRPQKIGSCYFSGALGTTEDRVQEHGNELDESNGKHNSVREESNYDKPSKESNKCNDIVAEAGATEAAARLVNPQKDPKVRDNPERGKVFQWPWHEIDNQPRPPTGAMICRFLDIPNQGPCPPRGNPRQARDHDPARETACVHEFTGHGGNGRAFWVQCCGCKMHLEYYPQSAPGMMKVINVLNDFKDEEARIKGWKPRTTKTSSKKKEETETRPTATSGTASTSPRTTSRTNQKHQDNRCQKDELEEETEDWEQLGESPRSKALTALRELLQRLLEKLSDKQNSMINKSIQQISDFEDLAQAVEAAIPESSAFMNQEGDRAERSLTNKEIVALMGSHLLTRMGQREVWSKLQHSAHLVVVTKPPKDIYNTKLKEKIGKEMLTFISDVAIKQAANGRHFYYEQDMNSRDWEDPPIKKLKRLPDIGEDGALRKGRKYFSNLPNEATEHAKLLSQEFVNRPPHTALGDIDDSLQELVGALVRTIIKMKTTKELGKQIEEQSDHNNGSQAPMPSQHTEVKCTACCAAPTTPTTAPKDEKSTDPHVKQQVHKIHENMGHCSNENLVMVLKYGKARQAFIEAAQKLECPSCEANKRPKLAKPPKAPTTYQFSDVIGMGIFFVLGPESTTKVPMLNLVCHGTGHQVAIPLPSRHGLQIRRHYRAFWKRVYWVPRMIVTDGEKGFSAGELPEAAEGDGSEIKVTSATSPWQAGKTERAGGTWKETFYRTRQKFNTNNWEDFYELVDAVNVAMGESVRRGGFTPYQRIFGRPFRLPEKILEEGPPSLSTVSRAMNGDTELARSIDMRKAAMAAYIEAECSEKWRRALQRRTRPTRGTTFQPGDRCYVWRSSTDKLPTSSWHGPARVIKVELPSTVWCSYQGGLLKCSPEQLRHANEAEVAAWGQIDNTTKEELNTENRGRRKCEGLTRQDQPPDDLEVPHVVPPEPAADDQGAASQPPITEIEKGADVNPELIPMATKYCDHLDDVPFTINERIVVIEEKINKEAEAPPKKKVKKVKASVVSSAMLTNTNQRLREEITEKSLLNTYKYQPYIAAKRREWGNIKNAQAIRLLSLAETDTVRQDPDRASRIMGSRWVLTDKGGNPDEVDASKRQLMFMGDGTWRMAKARWTVQGHTDPDLLDLETYSPVVGKDSVFLILQILCSNKWTLQLADITSAFTAGDPLGRSRGSLYVELPRTGIPDVEDSSLVELLKAVYGLGDAPLHWLSAFTKYARVIGFQCFIFDSCVFYLRDEKGLHGAMGLTVDDIVGGGDVLFDTACQKLRESGKYTGKELQQNEDNTEITISQSFSLSSIQLINIATERRKEPHSAANRIGRLTEEFSSVVLKIKHIPFHEMAFAVFNDAAWANARDGASQAGYIVFATQRKLLKGEPAIISIQSWKSHKLKRKCAHQEWRKGELIRTMLLEIMDSEFDLMRPYMPASKFPVISVTDSRGGYDHVTNPKAGLAEDKRAAIDVAIVRATMQRPEVHLRWIEGTSQLTDPLTKRMGESALLRQALHDGEYGITADSIFDARKKEPANFAVTNCCFSGLHLYEMDCTGTLGATSNVDDLNYEPEAYKRLRETQQIFRERPEASRLNQAGMRSRSCAGSEQ</sequence>
<dbReference type="InterPro" id="IPR001584">
    <property type="entry name" value="Integrase_cat-core"/>
</dbReference>
<dbReference type="Gene3D" id="3.30.420.10">
    <property type="entry name" value="Ribonuclease H-like superfamily/Ribonuclease H"/>
    <property type="match status" value="1"/>
</dbReference>
<dbReference type="Proteomes" id="UP001189429">
    <property type="component" value="Unassembled WGS sequence"/>
</dbReference>
<accession>A0ABN9VSI9</accession>
<dbReference type="PROSITE" id="PS50994">
    <property type="entry name" value="INTEGRASE"/>
    <property type="match status" value="1"/>
</dbReference>
<evidence type="ECO:0000313" key="8">
    <source>
        <dbReference type="Proteomes" id="UP001189429"/>
    </source>
</evidence>
<feature type="region of interest" description="Disordered" evidence="5">
    <location>
        <begin position="1622"/>
        <end position="1665"/>
    </location>
</feature>
<dbReference type="Pfam" id="PF00026">
    <property type="entry name" value="Asp"/>
    <property type="match status" value="1"/>
</dbReference>
<dbReference type="SUPFAM" id="SSF53098">
    <property type="entry name" value="Ribonuclease H-like"/>
    <property type="match status" value="1"/>
</dbReference>
<keyword evidence="2" id="KW-0645">Protease</keyword>
<dbReference type="PANTHER" id="PTHR47966">
    <property type="entry name" value="BETA-SITE APP-CLEAVING ENZYME, ISOFORM A-RELATED"/>
    <property type="match status" value="1"/>
</dbReference>
<keyword evidence="4" id="KW-0378">Hydrolase</keyword>
<dbReference type="Gene3D" id="2.40.70.10">
    <property type="entry name" value="Acid Proteases"/>
    <property type="match status" value="1"/>
</dbReference>
<feature type="region of interest" description="Disordered" evidence="5">
    <location>
        <begin position="911"/>
        <end position="976"/>
    </location>
</feature>
<evidence type="ECO:0000256" key="2">
    <source>
        <dbReference type="ARBA" id="ARBA00022670"/>
    </source>
</evidence>
<dbReference type="InterPro" id="IPR013103">
    <property type="entry name" value="RVT_2"/>
</dbReference>
<evidence type="ECO:0000256" key="4">
    <source>
        <dbReference type="ARBA" id="ARBA00022801"/>
    </source>
</evidence>
<feature type="compositionally biased region" description="Basic and acidic residues" evidence="5">
    <location>
        <begin position="188"/>
        <end position="199"/>
    </location>
</feature>
<dbReference type="InterPro" id="IPR021109">
    <property type="entry name" value="Peptidase_aspartic_dom_sf"/>
</dbReference>
<dbReference type="InterPro" id="IPR001461">
    <property type="entry name" value="Aspartic_peptidase_A1"/>
</dbReference>
<evidence type="ECO:0000259" key="6">
    <source>
        <dbReference type="PROSITE" id="PS50994"/>
    </source>
</evidence>
<dbReference type="PANTHER" id="PTHR47966:SF51">
    <property type="entry name" value="BETA-SITE APP-CLEAVING ENZYME, ISOFORM A-RELATED"/>
    <property type="match status" value="1"/>
</dbReference>
<evidence type="ECO:0000256" key="5">
    <source>
        <dbReference type="SAM" id="MobiDB-lite"/>
    </source>
</evidence>
<feature type="compositionally biased region" description="Low complexity" evidence="5">
    <location>
        <begin position="931"/>
        <end position="949"/>
    </location>
</feature>
<evidence type="ECO:0000313" key="7">
    <source>
        <dbReference type="EMBL" id="CAK0875277.1"/>
    </source>
</evidence>
<protein>
    <recommendedName>
        <fullName evidence="6">Integrase catalytic domain-containing protein</fullName>
    </recommendedName>
</protein>
<gene>
    <name evidence="7" type="ORF">PCOR1329_LOCUS59982</name>
</gene>
<dbReference type="Pfam" id="PF07727">
    <property type="entry name" value="RVT_2"/>
    <property type="match status" value="1"/>
</dbReference>
<feature type="compositionally biased region" description="Basic and acidic residues" evidence="5">
    <location>
        <begin position="1622"/>
        <end position="1636"/>
    </location>
</feature>
<feature type="compositionally biased region" description="Basic and acidic residues" evidence="5">
    <location>
        <begin position="952"/>
        <end position="961"/>
    </location>
</feature>
<feature type="region of interest" description="Disordered" evidence="5">
    <location>
        <begin position="2298"/>
        <end position="2317"/>
    </location>
</feature>
<feature type="domain" description="Integrase catalytic" evidence="6">
    <location>
        <begin position="1314"/>
        <end position="1481"/>
    </location>
</feature>
<evidence type="ECO:0000256" key="3">
    <source>
        <dbReference type="ARBA" id="ARBA00022750"/>
    </source>
</evidence>
<feature type="region of interest" description="Disordered" evidence="5">
    <location>
        <begin position="188"/>
        <end position="207"/>
    </location>
</feature>
<reference evidence="7" key="1">
    <citation type="submission" date="2023-10" db="EMBL/GenBank/DDBJ databases">
        <authorList>
            <person name="Chen Y."/>
            <person name="Shah S."/>
            <person name="Dougan E. K."/>
            <person name="Thang M."/>
            <person name="Chan C."/>
        </authorList>
    </citation>
    <scope>NUCLEOTIDE SEQUENCE [LARGE SCALE GENOMIC DNA]</scope>
</reference>
<dbReference type="SUPFAM" id="SSF50630">
    <property type="entry name" value="Acid proteases"/>
    <property type="match status" value="1"/>
</dbReference>
<comment type="caution">
    <text evidence="7">The sequence shown here is derived from an EMBL/GenBank/DDBJ whole genome shotgun (WGS) entry which is preliminary data.</text>
</comment>
<proteinExistence type="inferred from homology"/>
<name>A0ABN9VSI9_9DINO</name>
<comment type="similarity">
    <text evidence="1">Belongs to the peptidase A1 family.</text>
</comment>
<feature type="region of interest" description="Disordered" evidence="5">
    <location>
        <begin position="738"/>
        <end position="770"/>
    </location>
</feature>
<organism evidence="7 8">
    <name type="scientific">Prorocentrum cordatum</name>
    <dbReference type="NCBI Taxonomy" id="2364126"/>
    <lineage>
        <taxon>Eukaryota</taxon>
        <taxon>Sar</taxon>
        <taxon>Alveolata</taxon>
        <taxon>Dinophyceae</taxon>
        <taxon>Prorocentrales</taxon>
        <taxon>Prorocentraceae</taxon>
        <taxon>Prorocentrum</taxon>
    </lineage>
</organism>